<feature type="domain" description="C2H2-type" evidence="7">
    <location>
        <begin position="327"/>
        <end position="353"/>
    </location>
</feature>
<feature type="compositionally biased region" description="Basic and acidic residues" evidence="6">
    <location>
        <begin position="104"/>
        <end position="114"/>
    </location>
</feature>
<dbReference type="InterPro" id="IPR036236">
    <property type="entry name" value="Znf_C2H2_sf"/>
</dbReference>
<reference evidence="8" key="1">
    <citation type="submission" date="2021-06" db="EMBL/GenBank/DDBJ databases">
        <authorList>
            <person name="Kallberg Y."/>
            <person name="Tangrot J."/>
            <person name="Rosling A."/>
        </authorList>
    </citation>
    <scope>NUCLEOTIDE SEQUENCE</scope>
    <source>
        <strain evidence="8">FL130A</strain>
    </source>
</reference>
<dbReference type="Proteomes" id="UP000789508">
    <property type="component" value="Unassembled WGS sequence"/>
</dbReference>
<dbReference type="GO" id="GO:1990837">
    <property type="term" value="F:sequence-specific double-stranded DNA binding"/>
    <property type="evidence" value="ECO:0007669"/>
    <property type="project" value="UniProtKB-ARBA"/>
</dbReference>
<keyword evidence="1" id="KW-0479">Metal-binding</keyword>
<dbReference type="AlphaFoldDB" id="A0A9N9DZT8"/>
<dbReference type="Gene3D" id="3.30.160.60">
    <property type="entry name" value="Classic Zinc Finger"/>
    <property type="match status" value="1"/>
</dbReference>
<dbReference type="FunFam" id="3.30.160.60:FF:000303">
    <property type="entry name" value="Zinc finger protein 41"/>
    <property type="match status" value="1"/>
</dbReference>
<evidence type="ECO:0000256" key="4">
    <source>
        <dbReference type="ARBA" id="ARBA00022833"/>
    </source>
</evidence>
<name>A0A9N9DZT8_9GLOM</name>
<gene>
    <name evidence="8" type="ORF">ALEPTO_LOCUS10274</name>
</gene>
<dbReference type="SMART" id="SM00355">
    <property type="entry name" value="ZnF_C2H2"/>
    <property type="match status" value="1"/>
</dbReference>
<feature type="compositionally biased region" description="Polar residues" evidence="6">
    <location>
        <begin position="94"/>
        <end position="103"/>
    </location>
</feature>
<feature type="region of interest" description="Disordered" evidence="6">
    <location>
        <begin position="276"/>
        <end position="309"/>
    </location>
</feature>
<evidence type="ECO:0000256" key="5">
    <source>
        <dbReference type="PROSITE-ProRule" id="PRU00042"/>
    </source>
</evidence>
<dbReference type="Pfam" id="PF00096">
    <property type="entry name" value="zf-C2H2"/>
    <property type="match status" value="1"/>
</dbReference>
<dbReference type="PROSITE" id="PS00028">
    <property type="entry name" value="ZINC_FINGER_C2H2_1"/>
    <property type="match status" value="1"/>
</dbReference>
<feature type="region of interest" description="Disordered" evidence="6">
    <location>
        <begin position="67"/>
        <end position="114"/>
    </location>
</feature>
<feature type="non-terminal residue" evidence="8">
    <location>
        <position position="353"/>
    </location>
</feature>
<evidence type="ECO:0000313" key="9">
    <source>
        <dbReference type="Proteomes" id="UP000789508"/>
    </source>
</evidence>
<proteinExistence type="predicted"/>
<evidence type="ECO:0000256" key="3">
    <source>
        <dbReference type="ARBA" id="ARBA00022771"/>
    </source>
</evidence>
<keyword evidence="4" id="KW-0862">Zinc</keyword>
<dbReference type="EMBL" id="CAJVPS010010616">
    <property type="protein sequence ID" value="CAG8659199.1"/>
    <property type="molecule type" value="Genomic_DNA"/>
</dbReference>
<protein>
    <submittedName>
        <fullName evidence="8">6336_t:CDS:1</fullName>
    </submittedName>
</protein>
<dbReference type="InterPro" id="IPR013087">
    <property type="entry name" value="Znf_C2H2_type"/>
</dbReference>
<evidence type="ECO:0000256" key="2">
    <source>
        <dbReference type="ARBA" id="ARBA00022737"/>
    </source>
</evidence>
<evidence type="ECO:0000256" key="1">
    <source>
        <dbReference type="ARBA" id="ARBA00022723"/>
    </source>
</evidence>
<dbReference type="GO" id="GO:0008270">
    <property type="term" value="F:zinc ion binding"/>
    <property type="evidence" value="ECO:0007669"/>
    <property type="project" value="UniProtKB-KW"/>
</dbReference>
<dbReference type="OrthoDB" id="6077919at2759"/>
<sequence>MTSHFNLPSFDSTFAAAAAVAAASAATSPNSSPPLGLVTSTEGQLEYGNRNSQFLVQKITEVFRQQQQQNQTNADINHGDGGESYQYGGGIGINSNNTFSPENGSEHGSSETRRLSTPIEIEQHDATNRHMINGIGGAHRARSQTLPYQTAQQLTATHLGDMNSARYTAAPYPATTSSLYFDRRTNSNMSILPNLSPFSNHPKIVQLPPPIDAGVTDNTSDGWRAAINGVVMSDNNELLWAQLTRYDRANMHPNNITPGMHQAAPDYGMMTTPRFTNGSVTPPMAPNGSPVKQQSPQTPTRPPQAPAPAAMMTTFSSKTVSSTPKRYKCTICQKRFTRPSSLQTHMYSHTGEK</sequence>
<evidence type="ECO:0000259" key="7">
    <source>
        <dbReference type="PROSITE" id="PS50157"/>
    </source>
</evidence>
<dbReference type="SUPFAM" id="SSF57667">
    <property type="entry name" value="beta-beta-alpha zinc fingers"/>
    <property type="match status" value="1"/>
</dbReference>
<organism evidence="8 9">
    <name type="scientific">Ambispora leptoticha</name>
    <dbReference type="NCBI Taxonomy" id="144679"/>
    <lineage>
        <taxon>Eukaryota</taxon>
        <taxon>Fungi</taxon>
        <taxon>Fungi incertae sedis</taxon>
        <taxon>Mucoromycota</taxon>
        <taxon>Glomeromycotina</taxon>
        <taxon>Glomeromycetes</taxon>
        <taxon>Archaeosporales</taxon>
        <taxon>Ambisporaceae</taxon>
        <taxon>Ambispora</taxon>
    </lineage>
</organism>
<keyword evidence="2" id="KW-0677">Repeat</keyword>
<evidence type="ECO:0000313" key="8">
    <source>
        <dbReference type="EMBL" id="CAG8659199.1"/>
    </source>
</evidence>
<evidence type="ECO:0000256" key="6">
    <source>
        <dbReference type="SAM" id="MobiDB-lite"/>
    </source>
</evidence>
<comment type="caution">
    <text evidence="8">The sequence shown here is derived from an EMBL/GenBank/DDBJ whole genome shotgun (WGS) entry which is preliminary data.</text>
</comment>
<dbReference type="PROSITE" id="PS50157">
    <property type="entry name" value="ZINC_FINGER_C2H2_2"/>
    <property type="match status" value="1"/>
</dbReference>
<accession>A0A9N9DZT8</accession>
<keyword evidence="3 5" id="KW-0863">Zinc-finger</keyword>
<keyword evidence="9" id="KW-1185">Reference proteome</keyword>